<dbReference type="EC" id="2.7.4.14" evidence="15"/>
<keyword evidence="8 15" id="KW-0067">ATP-binding</keyword>
<keyword evidence="10" id="KW-0969">Cilium</keyword>
<feature type="binding site" evidence="15">
    <location>
        <position position="62"/>
    </location>
    <ligand>
        <name>a ribonucleoside 5'-phosphate</name>
        <dbReference type="ChEBI" id="CHEBI:58043"/>
    </ligand>
</feature>
<dbReference type="GO" id="GO:0005576">
    <property type="term" value="C:extracellular region"/>
    <property type="evidence" value="ECO:0007669"/>
    <property type="project" value="InterPro"/>
</dbReference>
<feature type="binding site" evidence="15">
    <location>
        <position position="170"/>
    </location>
    <ligand>
        <name>a ribonucleoside 5'-phosphate</name>
        <dbReference type="ChEBI" id="CHEBI:58043"/>
    </ligand>
</feature>
<feature type="binding site" evidence="15">
    <location>
        <position position="152"/>
    </location>
    <ligand>
        <name>ATP</name>
        <dbReference type="ChEBI" id="CHEBI:30616"/>
    </ligand>
</feature>
<gene>
    <name evidence="17" type="ORF">GEV33_003725</name>
</gene>
<dbReference type="Proteomes" id="UP000719412">
    <property type="component" value="Unassembled WGS sequence"/>
</dbReference>
<evidence type="ECO:0000259" key="16">
    <source>
        <dbReference type="PROSITE" id="PS50940"/>
    </source>
</evidence>
<protein>
    <recommendedName>
        <fullName evidence="15">UMP-CMP kinase</fullName>
        <ecNumber evidence="15">2.7.4.14</ecNumber>
    </recommendedName>
    <alternativeName>
        <fullName evidence="15">Deoxycytidylate kinase</fullName>
        <shortName evidence="15">CK</shortName>
        <shortName evidence="15">dCMP kinase</shortName>
    </alternativeName>
    <alternativeName>
        <fullName evidence="15">Uridine monophosphate/cytidine monophosphate kinase</fullName>
        <shortName evidence="15">UMP/CMP kinase</shortName>
        <shortName evidence="15">UMP/CMPK</shortName>
    </alternativeName>
</protein>
<dbReference type="InterPro" id="IPR006266">
    <property type="entry name" value="UMP_CMP_kinase"/>
</dbReference>
<dbReference type="FunFam" id="3.40.50.300:FF:000315">
    <property type="entry name" value="Adenylate kinase 1"/>
    <property type="match status" value="1"/>
</dbReference>
<dbReference type="Pfam" id="PF01607">
    <property type="entry name" value="CBM_14"/>
    <property type="match status" value="1"/>
</dbReference>
<dbReference type="GO" id="GO:0036064">
    <property type="term" value="C:ciliary basal body"/>
    <property type="evidence" value="ECO:0007669"/>
    <property type="project" value="TreeGrafter"/>
</dbReference>
<comment type="caution">
    <text evidence="15">Lacks conserved residue(s) required for the propagation of feature annotation.</text>
</comment>
<dbReference type="NCBIfam" id="TIGR01359">
    <property type="entry name" value="UMP_CMP_kin_fam"/>
    <property type="match status" value="1"/>
</dbReference>
<dbReference type="GO" id="GO:0005737">
    <property type="term" value="C:cytoplasm"/>
    <property type="evidence" value="ECO:0007669"/>
    <property type="project" value="UniProtKB-SubCell"/>
</dbReference>
<feature type="binding site" evidence="15">
    <location>
        <position position="198"/>
    </location>
    <ligand>
        <name>ATP</name>
        <dbReference type="ChEBI" id="CHEBI:30616"/>
    </ligand>
</feature>
<dbReference type="SMART" id="SM00683">
    <property type="entry name" value="DM16"/>
    <property type="match status" value="2"/>
</dbReference>
<dbReference type="PANTHER" id="PTHR21351">
    <property type="entry name" value="BARDET-BIEDL SYNDROME PROTEIN 5"/>
    <property type="match status" value="1"/>
</dbReference>
<comment type="subcellular location">
    <subcellularLocation>
        <location evidence="1">Cell projection</location>
        <location evidence="1">Cilium</location>
    </subcellularLocation>
    <subcellularLocation>
        <location evidence="2">Cytoplasm</location>
        <location evidence="2">Cytoskeleton</location>
    </subcellularLocation>
    <subcellularLocation>
        <location evidence="15">Cytoplasm</location>
    </subcellularLocation>
    <subcellularLocation>
        <location evidence="15">Nucleus</location>
    </subcellularLocation>
</comment>
<evidence type="ECO:0000256" key="13">
    <source>
        <dbReference type="ARBA" id="ARBA00023273"/>
    </source>
</evidence>
<feature type="region of interest" description="NMPbind" evidence="15">
    <location>
        <begin position="56"/>
        <end position="86"/>
    </location>
</feature>
<reference evidence="17" key="1">
    <citation type="journal article" date="2020" name="J Insects Food Feed">
        <title>The yellow mealworm (Tenebrio molitor) genome: a resource for the emerging insects as food and feed industry.</title>
        <authorList>
            <person name="Eriksson T."/>
            <person name="Andere A."/>
            <person name="Kelstrup H."/>
            <person name="Emery V."/>
            <person name="Picard C."/>
        </authorList>
    </citation>
    <scope>NUCLEOTIDE SEQUENCE</scope>
    <source>
        <strain evidence="17">Stoneville</strain>
        <tissue evidence="17">Whole head</tissue>
    </source>
</reference>
<evidence type="ECO:0000256" key="10">
    <source>
        <dbReference type="ARBA" id="ARBA00023069"/>
    </source>
</evidence>
<evidence type="ECO:0000256" key="11">
    <source>
        <dbReference type="ARBA" id="ARBA00023212"/>
    </source>
</evidence>
<feature type="binding site" evidence="15">
    <location>
        <position position="118"/>
    </location>
    <ligand>
        <name>CMP</name>
        <dbReference type="ChEBI" id="CHEBI:60377"/>
    </ligand>
</feature>
<evidence type="ECO:0000256" key="7">
    <source>
        <dbReference type="ARBA" id="ARBA00022777"/>
    </source>
</evidence>
<evidence type="ECO:0000313" key="18">
    <source>
        <dbReference type="Proteomes" id="UP000719412"/>
    </source>
</evidence>
<comment type="cofactor">
    <cofactor evidence="15">
        <name>Mg(2+)</name>
        <dbReference type="ChEBI" id="CHEBI:18420"/>
    </cofactor>
    <text evidence="15">Binds 1 Mg(2+) ion per monomer.</text>
</comment>
<dbReference type="Pfam" id="PF07289">
    <property type="entry name" value="BBL5"/>
    <property type="match status" value="1"/>
</dbReference>
<evidence type="ECO:0000256" key="12">
    <source>
        <dbReference type="ARBA" id="ARBA00023242"/>
    </source>
</evidence>
<comment type="domain">
    <text evidence="15">Consists of three domains, a large central CORE domain and two small peripheral domains, NMPbind and LID, which undergo movements during catalysis. The LID domain closes over the site of phosphoryl transfer upon ATP binding. Assembling and dissambling the active center during each catalytic cycle provides an effective means to prevent ATP hydrolysis.</text>
</comment>
<evidence type="ECO:0000313" key="17">
    <source>
        <dbReference type="EMBL" id="KAH0819067.1"/>
    </source>
</evidence>
<dbReference type="Gene3D" id="2.170.140.10">
    <property type="entry name" value="Chitin binding domain"/>
    <property type="match status" value="1"/>
</dbReference>
<proteinExistence type="inferred from homology"/>
<evidence type="ECO:0000256" key="3">
    <source>
        <dbReference type="ARBA" id="ARBA00005822"/>
    </source>
</evidence>
<comment type="catalytic activity">
    <reaction evidence="14 15">
        <text>UMP + ATP = UDP + ADP</text>
        <dbReference type="Rhea" id="RHEA:24400"/>
        <dbReference type="ChEBI" id="CHEBI:30616"/>
        <dbReference type="ChEBI" id="CHEBI:57865"/>
        <dbReference type="ChEBI" id="CHEBI:58223"/>
        <dbReference type="ChEBI" id="CHEBI:456216"/>
        <dbReference type="EC" id="2.7.4.14"/>
    </reaction>
</comment>
<organism evidence="17 18">
    <name type="scientific">Tenebrio molitor</name>
    <name type="common">Yellow mealworm beetle</name>
    <dbReference type="NCBI Taxonomy" id="7067"/>
    <lineage>
        <taxon>Eukaryota</taxon>
        <taxon>Metazoa</taxon>
        <taxon>Ecdysozoa</taxon>
        <taxon>Arthropoda</taxon>
        <taxon>Hexapoda</taxon>
        <taxon>Insecta</taxon>
        <taxon>Pterygota</taxon>
        <taxon>Neoptera</taxon>
        <taxon>Endopterygota</taxon>
        <taxon>Coleoptera</taxon>
        <taxon>Polyphaga</taxon>
        <taxon>Cucujiformia</taxon>
        <taxon>Tenebrionidae</taxon>
        <taxon>Tenebrio</taxon>
    </lineage>
</organism>
<evidence type="ECO:0000256" key="4">
    <source>
        <dbReference type="ARBA" id="ARBA00022490"/>
    </source>
</evidence>
<feature type="binding site" evidence="15">
    <location>
        <begin position="36"/>
        <end position="41"/>
    </location>
    <ligand>
        <name>ATP</name>
        <dbReference type="ChEBI" id="CHEBI:30616"/>
    </ligand>
</feature>
<dbReference type="GO" id="GO:0006207">
    <property type="term" value="P:'de novo' pyrimidine nucleobase biosynthetic process"/>
    <property type="evidence" value="ECO:0007669"/>
    <property type="project" value="InterPro"/>
</dbReference>
<evidence type="ECO:0000256" key="6">
    <source>
        <dbReference type="ARBA" id="ARBA00022741"/>
    </source>
</evidence>
<feature type="domain" description="Chitin-binding type-2" evidence="16">
    <location>
        <begin position="426"/>
        <end position="489"/>
    </location>
</feature>
<dbReference type="GO" id="GO:0006221">
    <property type="term" value="P:pyrimidine nucleotide biosynthetic process"/>
    <property type="evidence" value="ECO:0007669"/>
    <property type="project" value="UniProtKB-UniRule"/>
</dbReference>
<dbReference type="PROSITE" id="PS00113">
    <property type="entry name" value="ADENYLATE_KINASE"/>
    <property type="match status" value="1"/>
</dbReference>
<keyword evidence="13" id="KW-0966">Cell projection</keyword>
<dbReference type="Gene3D" id="3.40.50.300">
    <property type="entry name" value="P-loop containing nucleotide triphosphate hydrolases"/>
    <property type="match status" value="1"/>
</dbReference>
<dbReference type="HAMAP" id="MF_00235">
    <property type="entry name" value="Adenylate_kinase_Adk"/>
    <property type="match status" value="1"/>
</dbReference>
<dbReference type="InterPro" id="IPR000850">
    <property type="entry name" value="Adenylat/UMP-CMP_kin"/>
</dbReference>
<evidence type="ECO:0000256" key="14">
    <source>
        <dbReference type="ARBA" id="ARBA00048116"/>
    </source>
</evidence>
<dbReference type="PANTHER" id="PTHR21351:SF0">
    <property type="entry name" value="BARDET-BIEDL SYNDROME 5 PROTEIN"/>
    <property type="match status" value="1"/>
</dbReference>
<dbReference type="InterPro" id="IPR033690">
    <property type="entry name" value="Adenylat_kinase_CS"/>
</dbReference>
<comment type="catalytic activity">
    <reaction evidence="15">
        <text>CMP + ATP = CDP + ADP</text>
        <dbReference type="Rhea" id="RHEA:11600"/>
        <dbReference type="ChEBI" id="CHEBI:30616"/>
        <dbReference type="ChEBI" id="CHEBI:58069"/>
        <dbReference type="ChEBI" id="CHEBI:60377"/>
        <dbReference type="ChEBI" id="CHEBI:456216"/>
        <dbReference type="EC" id="2.7.4.14"/>
    </reaction>
</comment>
<feature type="binding site" evidence="15">
    <location>
        <begin position="111"/>
        <end position="114"/>
    </location>
    <ligand>
        <name>a ribonucleoside 5'-phosphate</name>
        <dbReference type="ChEBI" id="CHEBI:58043"/>
    </ligand>
</feature>
<dbReference type="PROSITE" id="PS50940">
    <property type="entry name" value="CHIT_BIND_II"/>
    <property type="match status" value="1"/>
</dbReference>
<keyword evidence="9 15" id="KW-0665">Pyrimidine biosynthesis</keyword>
<dbReference type="EMBL" id="JABDTM020015681">
    <property type="protein sequence ID" value="KAH0819067.1"/>
    <property type="molecule type" value="Genomic_DNA"/>
</dbReference>
<dbReference type="InterPro" id="IPR036508">
    <property type="entry name" value="Chitin-bd_dom_sf"/>
</dbReference>
<dbReference type="SUPFAM" id="SSF52540">
    <property type="entry name" value="P-loop containing nucleoside triphosphate hydrolases"/>
    <property type="match status" value="1"/>
</dbReference>
<keyword evidence="4 15" id="KW-0963">Cytoplasm</keyword>
<reference evidence="17" key="2">
    <citation type="submission" date="2021-08" db="EMBL/GenBank/DDBJ databases">
        <authorList>
            <person name="Eriksson T."/>
        </authorList>
    </citation>
    <scope>NUCLEOTIDE SEQUENCE</scope>
    <source>
        <strain evidence="17">Stoneville</strain>
        <tissue evidence="17">Whole head</tissue>
    </source>
</reference>
<dbReference type="GO" id="GO:0060271">
    <property type="term" value="P:cilium assembly"/>
    <property type="evidence" value="ECO:0007669"/>
    <property type="project" value="TreeGrafter"/>
</dbReference>
<dbReference type="Pfam" id="PF00406">
    <property type="entry name" value="ADK"/>
    <property type="match status" value="1"/>
</dbReference>
<keyword evidence="7 15" id="KW-0418">Kinase</keyword>
<dbReference type="AlphaFoldDB" id="A0A8J6LH96"/>
<name>A0A8J6LH96_TENMO</name>
<keyword evidence="18" id="KW-1185">Reference proteome</keyword>
<comment type="caution">
    <text evidence="17">The sequence shown here is derived from an EMBL/GenBank/DDBJ whole genome shotgun (WGS) entry which is preliminary data.</text>
</comment>
<dbReference type="GO" id="GO:0005524">
    <property type="term" value="F:ATP binding"/>
    <property type="evidence" value="ECO:0007669"/>
    <property type="project" value="UniProtKB-KW"/>
</dbReference>
<dbReference type="GO" id="GO:0008061">
    <property type="term" value="F:chitin binding"/>
    <property type="evidence" value="ECO:0007669"/>
    <property type="project" value="InterPro"/>
</dbReference>
<comment type="function">
    <text evidence="15">Catalyzes the phosphorylation of pyrimidine nucleoside monophosphates at the expense of ATP. Plays an important role in de novo pyrimidine nucleotide biosynthesis. Has preference for UMP and CMP as phosphate acceptors.</text>
</comment>
<comment type="subunit">
    <text evidence="15">Monomer.</text>
</comment>
<dbReference type="InterPro" id="IPR006606">
    <property type="entry name" value="BBL5"/>
</dbReference>
<evidence type="ECO:0000256" key="5">
    <source>
        <dbReference type="ARBA" id="ARBA00022679"/>
    </source>
</evidence>
<evidence type="ECO:0000256" key="9">
    <source>
        <dbReference type="ARBA" id="ARBA00022975"/>
    </source>
</evidence>
<keyword evidence="6 15" id="KW-0547">Nucleotide-binding</keyword>
<evidence type="ECO:0000256" key="1">
    <source>
        <dbReference type="ARBA" id="ARBA00004138"/>
    </source>
</evidence>
<evidence type="ECO:0000256" key="15">
    <source>
        <dbReference type="HAMAP-Rule" id="MF_03172"/>
    </source>
</evidence>
<dbReference type="InterPro" id="IPR002557">
    <property type="entry name" value="Chitin-bd_dom"/>
</dbReference>
<dbReference type="PRINTS" id="PR00094">
    <property type="entry name" value="ADENYLTKNASE"/>
</dbReference>
<feature type="binding site" evidence="15">
    <location>
        <begin position="84"/>
        <end position="86"/>
    </location>
    <ligand>
        <name>a ribonucleoside 5'-phosphate</name>
        <dbReference type="ChEBI" id="CHEBI:58043"/>
    </ligand>
</feature>
<comment type="similarity">
    <text evidence="3">Belongs to the BBS5 family.</text>
</comment>
<dbReference type="GO" id="GO:0032266">
    <property type="term" value="F:phosphatidylinositol-3-phosphate binding"/>
    <property type="evidence" value="ECO:0007669"/>
    <property type="project" value="TreeGrafter"/>
</dbReference>
<dbReference type="InterPro" id="IPR014003">
    <property type="entry name" value="BBS5_PH"/>
</dbReference>
<dbReference type="GO" id="GO:0005634">
    <property type="term" value="C:nucleus"/>
    <property type="evidence" value="ECO:0007669"/>
    <property type="project" value="UniProtKB-SubCell"/>
</dbReference>
<dbReference type="SUPFAM" id="SSF57625">
    <property type="entry name" value="Invertebrate chitin-binding proteins"/>
    <property type="match status" value="1"/>
</dbReference>
<dbReference type="InterPro" id="IPR027417">
    <property type="entry name" value="P-loop_NTPase"/>
</dbReference>
<feature type="binding site" evidence="15">
    <location>
        <position position="159"/>
    </location>
    <ligand>
        <name>a ribonucleoside 5'-phosphate</name>
        <dbReference type="ChEBI" id="CHEBI:58043"/>
    </ligand>
</feature>
<sequence length="844" mass="95097">MPEILIIIIHRFKYLIAVGLLNMAKPKVIFVLGAPGAGKGTQCQKIVDRFGYMHLSAGDLLREERAKPDSQYGELIESYIQEGKIVPVEITCSLLESAMKKSGKEKFLIDGFPRNQNNLEGWNKAVAQNVNLLFVLFFECPREACVERCLGRGAAGSGRSDDNMQSLQKRFNTYITETQPIIKYYEERNLVRTIDANTSPDEVFEEVKKQKRQLFREHLLPQQGGKIPDSALDPSRLILNKFSQNGLYSPDGYHLEQRHPDSHHAPKQHFPNTVKVHPYQDNRYVAPPGRYSGLQTLDTTYLIRDPVNYVLFPPIRHYTPLPFFPQSSLKILRHFKYSKVNNNHDGSWNDILPPNEFPAKIVAVFIFVAAGLFLADSVAIVPQYGGYAVAPVKLRQAQKEQQQDFSKIPGVPGVDYPLFHSVPPTSFSCKHVPALPGIYANVETGCQAYHVCHDGREGEQGASFLCTNGTVFNQAEFACDWWYNVNCHEAPNLFRLNLDPLKNPYVPKPKPEELAKFVPVNKEMRLKIGEKIIDRLENIEDTKGNGGDRGRLIVTNIRVLWHSVASPRVNLSIGFNCVVTISTKVVNSKLRGTTQALHILTTSNGTRFEFIFTNLVPGSMRHFTSVMGVHKAYISSKLYRELKLRGAVIHNKQLKILPLEQVFSTLHGVWNLSSDQGSLGTFIVTNVRLVWFADMNEGFNISLPYLQISSIRVRDSKFGTALVVTSSDTSGSYILGFRVDPEEKLRNLYKELSSLHSVYKGNPIFGVEYKWCSNKNEEPNEKLVEDVVEIEEPKGEMSNTLAAYLADEGHAKDRPPVYSADLGLAIESVKEGFTLQKLWEVLPS</sequence>
<accession>A0A8J6LH96</accession>
<dbReference type="CDD" id="cd01428">
    <property type="entry name" value="ADK"/>
    <property type="match status" value="1"/>
</dbReference>
<dbReference type="HAMAP" id="MF_03172">
    <property type="entry name" value="Adenylate_kinase_UMP_CMP_kin"/>
    <property type="match status" value="1"/>
</dbReference>
<keyword evidence="12 15" id="KW-0539">Nucleus</keyword>
<dbReference type="GO" id="GO:0050145">
    <property type="term" value="F:nucleoside monophosphate kinase activity"/>
    <property type="evidence" value="ECO:0007669"/>
    <property type="project" value="UniProtKB-ARBA"/>
</dbReference>
<keyword evidence="5 15" id="KW-0808">Transferase</keyword>
<dbReference type="GO" id="GO:0034464">
    <property type="term" value="C:BBSome"/>
    <property type="evidence" value="ECO:0007669"/>
    <property type="project" value="InterPro"/>
</dbReference>
<dbReference type="SMART" id="SM00494">
    <property type="entry name" value="ChtBD2"/>
    <property type="match status" value="1"/>
</dbReference>
<comment type="similarity">
    <text evidence="15">Belongs to the adenylate kinase family. UMP-CMP kinase subfamily.</text>
</comment>
<evidence type="ECO:0000256" key="2">
    <source>
        <dbReference type="ARBA" id="ARBA00004245"/>
    </source>
</evidence>
<comment type="catalytic activity">
    <reaction evidence="15">
        <text>dCMP + ATP = dCDP + ADP</text>
        <dbReference type="Rhea" id="RHEA:25094"/>
        <dbReference type="ChEBI" id="CHEBI:30616"/>
        <dbReference type="ChEBI" id="CHEBI:57566"/>
        <dbReference type="ChEBI" id="CHEBI:58593"/>
        <dbReference type="ChEBI" id="CHEBI:456216"/>
        <dbReference type="EC" id="2.7.4.14"/>
    </reaction>
</comment>
<keyword evidence="11" id="KW-0206">Cytoskeleton</keyword>
<evidence type="ECO:0000256" key="8">
    <source>
        <dbReference type="ARBA" id="ARBA00022840"/>
    </source>
</evidence>